<dbReference type="GO" id="GO:0045134">
    <property type="term" value="F:UDP phosphatase activity"/>
    <property type="evidence" value="ECO:0007669"/>
    <property type="project" value="TreeGrafter"/>
</dbReference>
<accession>A0A8C4PZD6</accession>
<dbReference type="Ensembl" id="ENSEBUT00000007303.1">
    <property type="protein sequence ID" value="ENSEBUP00000006839.1"/>
    <property type="gene ID" value="ENSEBUG00000004497.1"/>
</dbReference>
<dbReference type="Pfam" id="PF01150">
    <property type="entry name" value="GDA1_CD39"/>
    <property type="match status" value="1"/>
</dbReference>
<comment type="subcellular location">
    <subcellularLocation>
        <location evidence="1">Endomembrane system</location>
        <topology evidence="1">Multi-pass membrane protein</topology>
    </subcellularLocation>
</comment>
<protein>
    <recommendedName>
        <fullName evidence="3">nucleoside-triphosphate phosphatase</fullName>
        <ecNumber evidence="3">3.6.1.15</ecNumber>
    </recommendedName>
</protein>
<dbReference type="InterPro" id="IPR000407">
    <property type="entry name" value="GDA1_CD39_NTPase"/>
</dbReference>
<dbReference type="PANTHER" id="PTHR11782">
    <property type="entry name" value="ADENOSINE/GUANOSINE DIPHOSPHATASE"/>
    <property type="match status" value="1"/>
</dbReference>
<reference evidence="13" key="1">
    <citation type="submission" date="2025-05" db="UniProtKB">
        <authorList>
            <consortium name="Ensembl"/>
        </authorList>
    </citation>
    <scope>IDENTIFICATION</scope>
</reference>
<evidence type="ECO:0000256" key="5">
    <source>
        <dbReference type="ARBA" id="ARBA00022801"/>
    </source>
</evidence>
<keyword evidence="14" id="KW-1185">Reference proteome</keyword>
<dbReference type="GO" id="GO:0016020">
    <property type="term" value="C:membrane"/>
    <property type="evidence" value="ECO:0007669"/>
    <property type="project" value="TreeGrafter"/>
</dbReference>
<feature type="transmembrane region" description="Helical" evidence="12">
    <location>
        <begin position="32"/>
        <end position="53"/>
    </location>
</feature>
<evidence type="ECO:0000313" key="13">
    <source>
        <dbReference type="Ensembl" id="ENSEBUP00000006854.1"/>
    </source>
</evidence>
<feature type="binding site" evidence="10">
    <location>
        <begin position="267"/>
        <end position="271"/>
    </location>
    <ligand>
        <name>ATP</name>
        <dbReference type="ChEBI" id="CHEBI:30616"/>
    </ligand>
</feature>
<feature type="transmembrane region" description="Helical" evidence="12">
    <location>
        <begin position="556"/>
        <end position="574"/>
    </location>
</feature>
<organism evidence="13 14">
    <name type="scientific">Eptatretus burgeri</name>
    <name type="common">Inshore hagfish</name>
    <dbReference type="NCBI Taxonomy" id="7764"/>
    <lineage>
        <taxon>Eukaryota</taxon>
        <taxon>Metazoa</taxon>
        <taxon>Chordata</taxon>
        <taxon>Craniata</taxon>
        <taxon>Vertebrata</taxon>
        <taxon>Cyclostomata</taxon>
        <taxon>Myxini</taxon>
        <taxon>Myxiniformes</taxon>
        <taxon>Myxinidae</taxon>
        <taxon>Eptatretinae</taxon>
        <taxon>Eptatretus</taxon>
    </lineage>
</organism>
<evidence type="ECO:0000256" key="1">
    <source>
        <dbReference type="ARBA" id="ARBA00004127"/>
    </source>
</evidence>
<dbReference type="GO" id="GO:0004382">
    <property type="term" value="F:GDP phosphatase activity"/>
    <property type="evidence" value="ECO:0007669"/>
    <property type="project" value="TreeGrafter"/>
</dbReference>
<evidence type="ECO:0000256" key="8">
    <source>
        <dbReference type="ARBA" id="ARBA00023180"/>
    </source>
</evidence>
<evidence type="ECO:0000256" key="10">
    <source>
        <dbReference type="PIRSR" id="PIRSR600407-2"/>
    </source>
</evidence>
<keyword evidence="5 11" id="KW-0378">Hydrolase</keyword>
<comment type="similarity">
    <text evidence="2 11">Belongs to the GDA1/CD39 NTPase family.</text>
</comment>
<dbReference type="FunFam" id="3.30.420.40:FF:000057">
    <property type="entry name" value="Ectonucleoside triphosphate diphosphohydrolase 4"/>
    <property type="match status" value="1"/>
</dbReference>
<dbReference type="Ensembl" id="ENSEBUT00000007317.1">
    <property type="protein sequence ID" value="ENSEBUP00000006854.1"/>
    <property type="gene ID" value="ENSEBUG00000004497.1"/>
</dbReference>
<keyword evidence="7 12" id="KW-0472">Membrane</keyword>
<dbReference type="Proteomes" id="UP000694388">
    <property type="component" value="Unplaced"/>
</dbReference>
<evidence type="ECO:0000256" key="11">
    <source>
        <dbReference type="RuleBase" id="RU003833"/>
    </source>
</evidence>
<sequence>MARFGVACLLPASWHFSCSRPDWLKRPISCRFLFLLLFFVVLLVCILVLLLNWKHNGRPDHDLERYLQIMAEAEATDIKDPSLSFGIVVDCGSSGSRVFVYYWPPHNRDTHSLLDIRQMRDHTRSPVVKKIKPGISTLASRPEKASNYLRPLLQFAAAHIPLEKHKETPLYILCTAGMRLLSQGLQEAILEDIRTDVPLEFGFLFSDSHAEVISGKQEGVYAWIGINFVLGRFGHLEEGDPEVDLAEGTGQPAVTRKRTVGILDMGGASTQIAYEVPKSVRFSSAQQENVAKSLLSEFNLGCIEHQLEHDYRIYVATFLGSGANVVRERYEELLFNQSSLASKPSDPDPDPALPLPDPCLPLGLEDVLKRHGHQLLLRGVGDFSACRLALRPFLNGTTSVLQAVYRPQLNFASSQFYGFSEFFYCTDDVLRMAGPYNSHRYASAATAYCATRWDTLQARYEQKLYSSHADMHRLKHQCFKSAWVYNVLHEGFSFPDNYTGLYTAQLVYDREVQWTLGAIIYRTRFLPLRDINHQAGEAHRVGRGTWRRYSLLDDHYLFWACFLVVALAILLYLLRLRRIHKRLEHAVSSTALRWVEEGVGP</sequence>
<keyword evidence="4 12" id="KW-0812">Transmembrane</keyword>
<dbReference type="GO" id="GO:0006256">
    <property type="term" value="P:UDP catabolic process"/>
    <property type="evidence" value="ECO:0007669"/>
    <property type="project" value="TreeGrafter"/>
</dbReference>
<dbReference type="GeneTree" id="ENSGT01150000286963"/>
<dbReference type="GO" id="GO:0005524">
    <property type="term" value="F:ATP binding"/>
    <property type="evidence" value="ECO:0007669"/>
    <property type="project" value="UniProtKB-KW"/>
</dbReference>
<dbReference type="PANTHER" id="PTHR11782:SF121">
    <property type="entry name" value="NUCLEOSIDE-DIPHOSPHATASE MIG-23"/>
    <property type="match status" value="1"/>
</dbReference>
<keyword evidence="10" id="KW-0067">ATP-binding</keyword>
<dbReference type="OMA" id="QYDVMEE"/>
<dbReference type="Gene3D" id="3.30.420.150">
    <property type="entry name" value="Exopolyphosphatase. Domain 2"/>
    <property type="match status" value="1"/>
</dbReference>
<feature type="active site" description="Proton acceptor" evidence="9">
    <location>
        <position position="218"/>
    </location>
</feature>
<evidence type="ECO:0000256" key="7">
    <source>
        <dbReference type="ARBA" id="ARBA00023136"/>
    </source>
</evidence>
<dbReference type="GO" id="GO:0046036">
    <property type="term" value="P:CTP metabolic process"/>
    <property type="evidence" value="ECO:0007669"/>
    <property type="project" value="TreeGrafter"/>
</dbReference>
<evidence type="ECO:0000256" key="12">
    <source>
        <dbReference type="SAM" id="Phobius"/>
    </source>
</evidence>
<evidence type="ECO:0000256" key="9">
    <source>
        <dbReference type="PIRSR" id="PIRSR600407-1"/>
    </source>
</evidence>
<proteinExistence type="inferred from homology"/>
<evidence type="ECO:0000256" key="2">
    <source>
        <dbReference type="ARBA" id="ARBA00009283"/>
    </source>
</evidence>
<evidence type="ECO:0000256" key="3">
    <source>
        <dbReference type="ARBA" id="ARBA00012445"/>
    </source>
</evidence>
<evidence type="ECO:0000256" key="6">
    <source>
        <dbReference type="ARBA" id="ARBA00022989"/>
    </source>
</evidence>
<dbReference type="PROSITE" id="PS01238">
    <property type="entry name" value="GDA1_CD39_NTPASE"/>
    <property type="match status" value="1"/>
</dbReference>
<keyword evidence="6 12" id="KW-1133">Transmembrane helix</keyword>
<dbReference type="CDD" id="cd24045">
    <property type="entry name" value="ASKHA_NBD_NTPDase4-like"/>
    <property type="match status" value="1"/>
</dbReference>
<keyword evidence="10" id="KW-0547">Nucleotide-binding</keyword>
<dbReference type="EC" id="3.6.1.15" evidence="3"/>
<evidence type="ECO:0000256" key="4">
    <source>
        <dbReference type="ARBA" id="ARBA00022692"/>
    </source>
</evidence>
<dbReference type="Gene3D" id="3.30.420.40">
    <property type="match status" value="1"/>
</dbReference>
<name>A0A8C4PZD6_EPTBU</name>
<dbReference type="FunFam" id="3.30.420.150:FF:000003">
    <property type="entry name" value="ectonucleoside triphosphate diphosphohydrolase 7"/>
    <property type="match status" value="1"/>
</dbReference>
<keyword evidence="8" id="KW-0325">Glycoprotein</keyword>
<dbReference type="GO" id="GO:0005794">
    <property type="term" value="C:Golgi apparatus"/>
    <property type="evidence" value="ECO:0007669"/>
    <property type="project" value="TreeGrafter"/>
</dbReference>
<dbReference type="AlphaFoldDB" id="A0A8C4PZD6"/>
<dbReference type="GO" id="GO:0017111">
    <property type="term" value="F:ribonucleoside triphosphate phosphatase activity"/>
    <property type="evidence" value="ECO:0007669"/>
    <property type="project" value="UniProtKB-EC"/>
</dbReference>
<evidence type="ECO:0000313" key="14">
    <source>
        <dbReference type="Proteomes" id="UP000694388"/>
    </source>
</evidence>